<dbReference type="PANTHER" id="PTHR43103:SF3">
    <property type="entry name" value="ADP-L-GLYCERO-D-MANNO-HEPTOSE-6-EPIMERASE"/>
    <property type="match status" value="1"/>
</dbReference>
<name>A0ABU9CM20_9BURK</name>
<keyword evidence="1" id="KW-0521">NADP</keyword>
<evidence type="ECO:0000256" key="1">
    <source>
        <dbReference type="ARBA" id="ARBA00022857"/>
    </source>
</evidence>
<evidence type="ECO:0000259" key="3">
    <source>
        <dbReference type="Pfam" id="PF01370"/>
    </source>
</evidence>
<keyword evidence="2" id="KW-0119">Carbohydrate metabolism</keyword>
<dbReference type="SUPFAM" id="SSF51735">
    <property type="entry name" value="NAD(P)-binding Rossmann-fold domains"/>
    <property type="match status" value="1"/>
</dbReference>
<dbReference type="Pfam" id="PF01370">
    <property type="entry name" value="Epimerase"/>
    <property type="match status" value="1"/>
</dbReference>
<comment type="caution">
    <text evidence="4">The sequence shown here is derived from an EMBL/GenBank/DDBJ whole genome shotgun (WGS) entry which is preliminary data.</text>
</comment>
<sequence length="331" mass="35019">MTHVVVTGSEGFVGQVLVQRLLAQGLGGQPITRLSLMDVRFAAPPTDARVRQIEGSIADAAVRAQAYDGPVDAVFHLASIPGGAAEKNYELGRRINLDATLGLLEDLRGQAEQRHTAPAGGGSPVGDPGAPRFVFASTIAVYGEHLPPEVNEATLPNPGLSYGAHKLAGEYLVADATRKGWCQGCSLRLPGVVARPGDGAGMMSAFMSQLFWKLAAGEPITVPVTAEGVAWWISVGACVDNLLHAATVDPARLNPRRSYQMPVLRFTVGELVDALSVRYGADRQALVSYAPDPFIQRLFASYPPLHTPEALALGLKHDGDIATLIDRATST</sequence>
<proteinExistence type="predicted"/>
<evidence type="ECO:0000313" key="4">
    <source>
        <dbReference type="EMBL" id="MEK8052856.1"/>
    </source>
</evidence>
<dbReference type="EMBL" id="JBBUTH010000010">
    <property type="protein sequence ID" value="MEK8052856.1"/>
    <property type="molecule type" value="Genomic_DNA"/>
</dbReference>
<evidence type="ECO:0000256" key="2">
    <source>
        <dbReference type="ARBA" id="ARBA00023277"/>
    </source>
</evidence>
<gene>
    <name evidence="4" type="ORF">AACH10_21575</name>
</gene>
<feature type="domain" description="NAD-dependent epimerase/dehydratase" evidence="3">
    <location>
        <begin position="4"/>
        <end position="247"/>
    </location>
</feature>
<dbReference type="Proteomes" id="UP001365405">
    <property type="component" value="Unassembled WGS sequence"/>
</dbReference>
<dbReference type="InterPro" id="IPR001509">
    <property type="entry name" value="Epimerase_deHydtase"/>
</dbReference>
<reference evidence="4 5" key="1">
    <citation type="submission" date="2024-04" db="EMBL/GenBank/DDBJ databases">
        <title>Novel species of the genus Ideonella isolated from streams.</title>
        <authorList>
            <person name="Lu H."/>
        </authorList>
    </citation>
    <scope>NUCLEOTIDE SEQUENCE [LARGE SCALE GENOMIC DNA]</scope>
    <source>
        <strain evidence="4 5">DXS22W</strain>
    </source>
</reference>
<evidence type="ECO:0000313" key="5">
    <source>
        <dbReference type="Proteomes" id="UP001365405"/>
    </source>
</evidence>
<dbReference type="Gene3D" id="3.40.50.720">
    <property type="entry name" value="NAD(P)-binding Rossmann-like Domain"/>
    <property type="match status" value="1"/>
</dbReference>
<dbReference type="Gene3D" id="3.90.25.10">
    <property type="entry name" value="UDP-galactose 4-epimerase, domain 1"/>
    <property type="match status" value="1"/>
</dbReference>
<dbReference type="InterPro" id="IPR036291">
    <property type="entry name" value="NAD(P)-bd_dom_sf"/>
</dbReference>
<dbReference type="RefSeq" id="WP_341412586.1">
    <property type="nucleotide sequence ID" value="NZ_JBBUTH010000010.1"/>
</dbReference>
<protein>
    <submittedName>
        <fullName evidence="4">NAD-dependent epimerase/dehydratase family protein</fullName>
    </submittedName>
</protein>
<dbReference type="PANTHER" id="PTHR43103">
    <property type="entry name" value="NUCLEOSIDE-DIPHOSPHATE-SUGAR EPIMERASE"/>
    <property type="match status" value="1"/>
</dbReference>
<organism evidence="4 5">
    <name type="scientific">Pseudaquabacterium inlustre</name>
    <dbReference type="NCBI Taxonomy" id="2984192"/>
    <lineage>
        <taxon>Bacteria</taxon>
        <taxon>Pseudomonadati</taxon>
        <taxon>Pseudomonadota</taxon>
        <taxon>Betaproteobacteria</taxon>
        <taxon>Burkholderiales</taxon>
        <taxon>Sphaerotilaceae</taxon>
        <taxon>Pseudaquabacterium</taxon>
    </lineage>
</organism>
<keyword evidence="5" id="KW-1185">Reference proteome</keyword>
<accession>A0ABU9CM20</accession>